<comment type="similarity">
    <text evidence="2">Belongs to the peptidase S49 family.</text>
</comment>
<evidence type="ECO:0000256" key="7">
    <source>
        <dbReference type="PIRSR" id="PIRSR001217-1"/>
    </source>
</evidence>
<evidence type="ECO:0000256" key="5">
    <source>
        <dbReference type="ARBA" id="ARBA00022825"/>
    </source>
</evidence>
<dbReference type="InterPro" id="IPR047217">
    <property type="entry name" value="S49_SppA_67K_type_N"/>
</dbReference>
<evidence type="ECO:0000259" key="9">
    <source>
        <dbReference type="Pfam" id="PF01343"/>
    </source>
</evidence>
<dbReference type="RefSeq" id="WP_038984274.1">
    <property type="nucleotide sequence ID" value="NZ_JWJO01000001.1"/>
</dbReference>
<keyword evidence="5" id="KW-0720">Serine protease</keyword>
<dbReference type="SUPFAM" id="SSF52096">
    <property type="entry name" value="ClpP/crotonase"/>
    <property type="match status" value="2"/>
</dbReference>
<dbReference type="InterPro" id="IPR004634">
    <property type="entry name" value="Pept_S49_pIV"/>
</dbReference>
<dbReference type="PANTHER" id="PTHR33209:SF1">
    <property type="entry name" value="PEPTIDASE S49 DOMAIN-CONTAINING PROTEIN"/>
    <property type="match status" value="1"/>
</dbReference>
<comment type="caution">
    <text evidence="10">The sequence shown here is derived from an EMBL/GenBank/DDBJ whole genome shotgun (WGS) entry which is preliminary data.</text>
</comment>
<evidence type="ECO:0000313" key="11">
    <source>
        <dbReference type="Proteomes" id="UP000076630"/>
    </source>
</evidence>
<organism evidence="10 11">
    <name type="scientific">Myroides marinus</name>
    <dbReference type="NCBI Taxonomy" id="703342"/>
    <lineage>
        <taxon>Bacteria</taxon>
        <taxon>Pseudomonadati</taxon>
        <taxon>Bacteroidota</taxon>
        <taxon>Flavobacteriia</taxon>
        <taxon>Flavobacteriales</taxon>
        <taxon>Flavobacteriaceae</taxon>
        <taxon>Myroides</taxon>
    </lineage>
</organism>
<comment type="subcellular location">
    <subcellularLocation>
        <location evidence="1">Membrane</location>
    </subcellularLocation>
</comment>
<gene>
    <name evidence="10" type="ORF">AV926_12885</name>
</gene>
<evidence type="ECO:0000256" key="4">
    <source>
        <dbReference type="ARBA" id="ARBA00022801"/>
    </source>
</evidence>
<reference evidence="10 11" key="1">
    <citation type="submission" date="2016-01" db="EMBL/GenBank/DDBJ databases">
        <title>Whole genome sequencing of Myroides marinus L41.</title>
        <authorList>
            <person name="Hong K.W."/>
        </authorList>
    </citation>
    <scope>NUCLEOTIDE SEQUENCE [LARGE SCALE GENOMIC DNA]</scope>
    <source>
        <strain evidence="10 11">L41</strain>
    </source>
</reference>
<dbReference type="Proteomes" id="UP000076630">
    <property type="component" value="Unassembled WGS sequence"/>
</dbReference>
<dbReference type="PANTHER" id="PTHR33209">
    <property type="entry name" value="PROTEASE 4"/>
    <property type="match status" value="1"/>
</dbReference>
<dbReference type="NCBIfam" id="TIGR00705">
    <property type="entry name" value="SppA_67K"/>
    <property type="match status" value="1"/>
</dbReference>
<dbReference type="CDD" id="cd07023">
    <property type="entry name" value="S49_Sppa_N_C"/>
    <property type="match status" value="1"/>
</dbReference>
<dbReference type="Gene3D" id="3.90.226.10">
    <property type="entry name" value="2-enoyl-CoA Hydratase, Chain A, domain 1"/>
    <property type="match status" value="4"/>
</dbReference>
<keyword evidence="8" id="KW-1133">Transmembrane helix</keyword>
<accession>A0A163XS36</accession>
<evidence type="ECO:0000256" key="3">
    <source>
        <dbReference type="ARBA" id="ARBA00022670"/>
    </source>
</evidence>
<evidence type="ECO:0000256" key="2">
    <source>
        <dbReference type="ARBA" id="ARBA00008683"/>
    </source>
</evidence>
<dbReference type="NCBIfam" id="TIGR00706">
    <property type="entry name" value="SppA_dom"/>
    <property type="match status" value="1"/>
</dbReference>
<sequence length="588" mass="65216">MKFLRNVLATIVGLFIFFGVLFFGMLAVGAAMGSSSDKVVVKDNSVINLDLSGVKYDYAGKFNYKDFGFVDAGKDGVADILAAIEYAKTDDRIKGISILNDESSLGVVQKREIRKKLEEFKKTGKFVLAYANTYSQGEYYLNSVADTVYVNPVGTIDFKGLSTEILYLKGLQDKTGVQMEVMRHGKYKSAVEPYLQDKMSDANREQITVFLNSIWETIVEDISKSRKVPVEKLNEIANNLEARTPSRALKAGLVDKVAYEDEYHAAIKKALKVEGDLDYNTIDILDYAKDLIVKGDGNTAEDQIAVIYAQGQILSGEGSVSYIGEGSINRALKEARKDDKIKAVVLRVNSPGGSALTSELIWREIELTKKVKPVIVSMGDLAASGGYYISCNADRIFADPSTITGSIGVFGMVPNMKTLANKYGVNAEQVKTHDNAANYSLFREVDPGFKMVVTEGIEDIYTTFVKRVADGRKLTVEQVDEIAQGRVWTGKDALKNKLVDELGGLDKAIAYAAKKVEIDSYKVVNFPEYKMKFEDLLRSYLGSSMIKTEEQLIKEKIGEANYEMLERLNYFSNLKGVQAIMPFELKIE</sequence>
<dbReference type="GO" id="GO:0008236">
    <property type="term" value="F:serine-type peptidase activity"/>
    <property type="evidence" value="ECO:0007669"/>
    <property type="project" value="UniProtKB-KW"/>
</dbReference>
<dbReference type="PIRSF" id="PIRSF001217">
    <property type="entry name" value="Protease_4_SppA"/>
    <property type="match status" value="1"/>
</dbReference>
<keyword evidence="4" id="KW-0378">Hydrolase</keyword>
<keyword evidence="6 8" id="KW-0472">Membrane</keyword>
<evidence type="ECO:0000256" key="1">
    <source>
        <dbReference type="ARBA" id="ARBA00004370"/>
    </source>
</evidence>
<evidence type="ECO:0000256" key="8">
    <source>
        <dbReference type="SAM" id="Phobius"/>
    </source>
</evidence>
<dbReference type="InterPro" id="IPR029045">
    <property type="entry name" value="ClpP/crotonase-like_dom_sf"/>
</dbReference>
<dbReference type="InterPro" id="IPR004635">
    <property type="entry name" value="Pept_S49_SppA"/>
</dbReference>
<keyword evidence="11" id="KW-1185">Reference proteome</keyword>
<evidence type="ECO:0000256" key="6">
    <source>
        <dbReference type="ARBA" id="ARBA00023136"/>
    </source>
</evidence>
<feature type="domain" description="Peptidase S49" evidence="9">
    <location>
        <begin position="120"/>
        <end position="273"/>
    </location>
</feature>
<feature type="active site" description="Proton donor/acceptor" evidence="7">
    <location>
        <position position="188"/>
    </location>
</feature>
<dbReference type="InterPro" id="IPR002142">
    <property type="entry name" value="Peptidase_S49"/>
</dbReference>
<dbReference type="OrthoDB" id="9764363at2"/>
<dbReference type="InterPro" id="IPR047272">
    <property type="entry name" value="S49_SppA_C"/>
</dbReference>
<name>A0A163XS36_9FLAO</name>
<feature type="active site" description="Nucleophile" evidence="7">
    <location>
        <position position="384"/>
    </location>
</feature>
<dbReference type="AlphaFoldDB" id="A0A163XS36"/>
<feature type="domain" description="Peptidase S49" evidence="9">
    <location>
        <begin position="368"/>
        <end position="518"/>
    </location>
</feature>
<dbReference type="GO" id="GO:0016020">
    <property type="term" value="C:membrane"/>
    <property type="evidence" value="ECO:0007669"/>
    <property type="project" value="UniProtKB-SubCell"/>
</dbReference>
<dbReference type="EMBL" id="LQNU01000065">
    <property type="protein sequence ID" value="KZE78340.1"/>
    <property type="molecule type" value="Genomic_DNA"/>
</dbReference>
<proteinExistence type="inferred from homology"/>
<keyword evidence="8" id="KW-0812">Transmembrane</keyword>
<feature type="transmembrane region" description="Helical" evidence="8">
    <location>
        <begin position="7"/>
        <end position="32"/>
    </location>
</feature>
<dbReference type="GO" id="GO:0006465">
    <property type="term" value="P:signal peptide processing"/>
    <property type="evidence" value="ECO:0007669"/>
    <property type="project" value="InterPro"/>
</dbReference>
<dbReference type="CDD" id="cd07018">
    <property type="entry name" value="S49_SppA_67K_type"/>
    <property type="match status" value="1"/>
</dbReference>
<evidence type="ECO:0000313" key="10">
    <source>
        <dbReference type="EMBL" id="KZE78340.1"/>
    </source>
</evidence>
<dbReference type="Pfam" id="PF01343">
    <property type="entry name" value="Peptidase_S49"/>
    <property type="match status" value="2"/>
</dbReference>
<protein>
    <submittedName>
        <fullName evidence="10">Signal peptide peptidase SppA</fullName>
    </submittedName>
</protein>
<keyword evidence="3" id="KW-0645">Protease</keyword>